<evidence type="ECO:0000256" key="4">
    <source>
        <dbReference type="RuleBase" id="RU000363"/>
    </source>
</evidence>
<dbReference type="PRINTS" id="PR00080">
    <property type="entry name" value="SDRFAMILY"/>
</dbReference>
<dbReference type="Proteomes" id="UP001179952">
    <property type="component" value="Unassembled WGS sequence"/>
</dbReference>
<dbReference type="PANTHER" id="PTHR43490">
    <property type="entry name" value="(+)-NEOMENTHOL DEHYDROGENASE"/>
    <property type="match status" value="1"/>
</dbReference>
<evidence type="ECO:0000256" key="1">
    <source>
        <dbReference type="ARBA" id="ARBA00006484"/>
    </source>
</evidence>
<dbReference type="Pfam" id="PF00106">
    <property type="entry name" value="adh_short"/>
    <property type="match status" value="2"/>
</dbReference>
<dbReference type="GO" id="GO:0016491">
    <property type="term" value="F:oxidoreductase activity"/>
    <property type="evidence" value="ECO:0007669"/>
    <property type="project" value="UniProtKB-KW"/>
</dbReference>
<dbReference type="PANTHER" id="PTHR43490:SF73">
    <property type="entry name" value="OS07G0685800 PROTEIN"/>
    <property type="match status" value="1"/>
</dbReference>
<protein>
    <submittedName>
        <fullName evidence="5">Salutaridine reductase</fullName>
    </submittedName>
</protein>
<evidence type="ECO:0000313" key="5">
    <source>
        <dbReference type="EMBL" id="KAK1280984.1"/>
    </source>
</evidence>
<gene>
    <name evidence="5" type="ORF">QJS04_geneDACA015122</name>
</gene>
<name>A0AAV9BYH0_ACOGR</name>
<organism evidence="5 6">
    <name type="scientific">Acorus gramineus</name>
    <name type="common">Dwarf sweet flag</name>
    <dbReference type="NCBI Taxonomy" id="55184"/>
    <lineage>
        <taxon>Eukaryota</taxon>
        <taxon>Viridiplantae</taxon>
        <taxon>Streptophyta</taxon>
        <taxon>Embryophyta</taxon>
        <taxon>Tracheophyta</taxon>
        <taxon>Spermatophyta</taxon>
        <taxon>Magnoliopsida</taxon>
        <taxon>Liliopsida</taxon>
        <taxon>Acoraceae</taxon>
        <taxon>Acorus</taxon>
    </lineage>
</organism>
<dbReference type="Gene3D" id="3.40.50.720">
    <property type="entry name" value="NAD(P)-binding Rossmann-like Domain"/>
    <property type="match status" value="1"/>
</dbReference>
<dbReference type="SUPFAM" id="SSF51735">
    <property type="entry name" value="NAD(P)-binding Rossmann-fold domains"/>
    <property type="match status" value="1"/>
</dbReference>
<dbReference type="InterPro" id="IPR002347">
    <property type="entry name" value="SDR_fam"/>
</dbReference>
<dbReference type="EMBL" id="JAUJYN010000001">
    <property type="protein sequence ID" value="KAK1280984.1"/>
    <property type="molecule type" value="Genomic_DNA"/>
</dbReference>
<reference evidence="5" key="2">
    <citation type="submission" date="2023-06" db="EMBL/GenBank/DDBJ databases">
        <authorList>
            <person name="Ma L."/>
            <person name="Liu K.-W."/>
            <person name="Li Z."/>
            <person name="Hsiao Y.-Y."/>
            <person name="Qi Y."/>
            <person name="Fu T."/>
            <person name="Tang G."/>
            <person name="Zhang D."/>
            <person name="Sun W.-H."/>
            <person name="Liu D.-K."/>
            <person name="Li Y."/>
            <person name="Chen G.-Z."/>
            <person name="Liu X.-D."/>
            <person name="Liao X.-Y."/>
            <person name="Jiang Y.-T."/>
            <person name="Yu X."/>
            <person name="Hao Y."/>
            <person name="Huang J."/>
            <person name="Zhao X.-W."/>
            <person name="Ke S."/>
            <person name="Chen Y.-Y."/>
            <person name="Wu W.-L."/>
            <person name="Hsu J.-L."/>
            <person name="Lin Y.-F."/>
            <person name="Huang M.-D."/>
            <person name="Li C.-Y."/>
            <person name="Huang L."/>
            <person name="Wang Z.-W."/>
            <person name="Zhao X."/>
            <person name="Zhong W.-Y."/>
            <person name="Peng D.-H."/>
            <person name="Ahmad S."/>
            <person name="Lan S."/>
            <person name="Zhang J.-S."/>
            <person name="Tsai W.-C."/>
            <person name="Van De Peer Y."/>
            <person name="Liu Z.-J."/>
        </authorList>
    </citation>
    <scope>NUCLEOTIDE SEQUENCE</scope>
    <source>
        <strain evidence="5">SCP</strain>
        <tissue evidence="5">Leaves</tissue>
    </source>
</reference>
<sequence length="308" mass="34055">MDPKLHPTQLYTGRCAVVTGANKGIGLEIVRRLAGEEGMTVVLTARDIKRGREAVASLNDLGLHNVVFHRLDVREPSHMEAIAGFIGDRFGKLDILVNNAGVSGVWVDVEGLKVLNIDPESWLSGKATDYVKGVIRQSYQDAKQCLDTNFYGCRRVTEALLPLLKLSPSARIVNVSSLRSELKRIPNKGIRREFGDLEGLDEAKIDSLLGRFLKDLEEGELEKAGWPQMLPAYSMSKVALNTYTRVLARRHPGMRINCVHPGYVDTDINWHNGVLTVEEGARGPVMLSLLSDDGPSGKYFDQTVVSEF</sequence>
<keyword evidence="6" id="KW-1185">Reference proteome</keyword>
<comment type="similarity">
    <text evidence="1 4">Belongs to the short-chain dehydrogenases/reductases (SDR) family.</text>
</comment>
<dbReference type="AlphaFoldDB" id="A0AAV9BYH0"/>
<dbReference type="InterPro" id="IPR036291">
    <property type="entry name" value="NAD(P)-bd_dom_sf"/>
</dbReference>
<keyword evidence="2" id="KW-0521">NADP</keyword>
<evidence type="ECO:0000313" key="6">
    <source>
        <dbReference type="Proteomes" id="UP001179952"/>
    </source>
</evidence>
<evidence type="ECO:0000256" key="2">
    <source>
        <dbReference type="ARBA" id="ARBA00022857"/>
    </source>
</evidence>
<evidence type="ECO:0000256" key="3">
    <source>
        <dbReference type="ARBA" id="ARBA00023002"/>
    </source>
</evidence>
<comment type="caution">
    <text evidence="5">The sequence shown here is derived from an EMBL/GenBank/DDBJ whole genome shotgun (WGS) entry which is preliminary data.</text>
</comment>
<reference evidence="5" key="1">
    <citation type="journal article" date="2023" name="Nat. Commun.">
        <title>Diploid and tetraploid genomes of Acorus and the evolution of monocots.</title>
        <authorList>
            <person name="Ma L."/>
            <person name="Liu K.W."/>
            <person name="Li Z."/>
            <person name="Hsiao Y.Y."/>
            <person name="Qi Y."/>
            <person name="Fu T."/>
            <person name="Tang G.D."/>
            <person name="Zhang D."/>
            <person name="Sun W.H."/>
            <person name="Liu D.K."/>
            <person name="Li Y."/>
            <person name="Chen G.Z."/>
            <person name="Liu X.D."/>
            <person name="Liao X.Y."/>
            <person name="Jiang Y.T."/>
            <person name="Yu X."/>
            <person name="Hao Y."/>
            <person name="Huang J."/>
            <person name="Zhao X.W."/>
            <person name="Ke S."/>
            <person name="Chen Y.Y."/>
            <person name="Wu W.L."/>
            <person name="Hsu J.L."/>
            <person name="Lin Y.F."/>
            <person name="Huang M.D."/>
            <person name="Li C.Y."/>
            <person name="Huang L."/>
            <person name="Wang Z.W."/>
            <person name="Zhao X."/>
            <person name="Zhong W.Y."/>
            <person name="Peng D.H."/>
            <person name="Ahmad S."/>
            <person name="Lan S."/>
            <person name="Zhang J.S."/>
            <person name="Tsai W.C."/>
            <person name="Van de Peer Y."/>
            <person name="Liu Z.J."/>
        </authorList>
    </citation>
    <scope>NUCLEOTIDE SEQUENCE</scope>
    <source>
        <strain evidence="5">SCP</strain>
    </source>
</reference>
<dbReference type="GO" id="GO:0016020">
    <property type="term" value="C:membrane"/>
    <property type="evidence" value="ECO:0007669"/>
    <property type="project" value="TreeGrafter"/>
</dbReference>
<accession>A0AAV9BYH0</accession>
<dbReference type="PRINTS" id="PR00081">
    <property type="entry name" value="GDHRDH"/>
</dbReference>
<keyword evidence="3" id="KW-0560">Oxidoreductase</keyword>
<proteinExistence type="inferred from homology"/>